<dbReference type="AlphaFoldDB" id="A0AAD7ZYZ1"/>
<feature type="non-terminal residue" evidence="1">
    <location>
        <position position="1"/>
    </location>
</feature>
<gene>
    <name evidence="1" type="ORF">L9F63_017941</name>
</gene>
<accession>A0AAD7ZYZ1</accession>
<name>A0AAD7ZYZ1_DIPPU</name>
<evidence type="ECO:0000313" key="2">
    <source>
        <dbReference type="Proteomes" id="UP001233999"/>
    </source>
</evidence>
<keyword evidence="2" id="KW-1185">Reference proteome</keyword>
<reference evidence="1" key="1">
    <citation type="journal article" date="2023" name="IScience">
        <title>Live-bearing cockroach genome reveals convergent evolutionary mechanisms linked to viviparity in insects and beyond.</title>
        <authorList>
            <person name="Fouks B."/>
            <person name="Harrison M.C."/>
            <person name="Mikhailova A.A."/>
            <person name="Marchal E."/>
            <person name="English S."/>
            <person name="Carruthers M."/>
            <person name="Jennings E.C."/>
            <person name="Chiamaka E.L."/>
            <person name="Frigard R.A."/>
            <person name="Pippel M."/>
            <person name="Attardo G.M."/>
            <person name="Benoit J.B."/>
            <person name="Bornberg-Bauer E."/>
            <person name="Tobe S.S."/>
        </authorList>
    </citation>
    <scope>NUCLEOTIDE SEQUENCE</scope>
    <source>
        <strain evidence="1">Stay&amp;Tobe</strain>
    </source>
</reference>
<protein>
    <submittedName>
        <fullName evidence="1">Uncharacterized protein</fullName>
    </submittedName>
</protein>
<proteinExistence type="predicted"/>
<dbReference type="Proteomes" id="UP001233999">
    <property type="component" value="Unassembled WGS sequence"/>
</dbReference>
<feature type="non-terminal residue" evidence="1">
    <location>
        <position position="69"/>
    </location>
</feature>
<evidence type="ECO:0000313" key="1">
    <source>
        <dbReference type="EMBL" id="KAJ9588782.1"/>
    </source>
</evidence>
<comment type="caution">
    <text evidence="1">The sequence shown here is derived from an EMBL/GenBank/DDBJ whole genome shotgun (WGS) entry which is preliminary data.</text>
</comment>
<reference evidence="1" key="2">
    <citation type="submission" date="2023-05" db="EMBL/GenBank/DDBJ databases">
        <authorList>
            <person name="Fouks B."/>
        </authorList>
    </citation>
    <scope>NUCLEOTIDE SEQUENCE</scope>
    <source>
        <strain evidence="1">Stay&amp;Tobe</strain>
        <tissue evidence="1">Testes</tissue>
    </source>
</reference>
<organism evidence="1 2">
    <name type="scientific">Diploptera punctata</name>
    <name type="common">Pacific beetle cockroach</name>
    <dbReference type="NCBI Taxonomy" id="6984"/>
    <lineage>
        <taxon>Eukaryota</taxon>
        <taxon>Metazoa</taxon>
        <taxon>Ecdysozoa</taxon>
        <taxon>Arthropoda</taxon>
        <taxon>Hexapoda</taxon>
        <taxon>Insecta</taxon>
        <taxon>Pterygota</taxon>
        <taxon>Neoptera</taxon>
        <taxon>Polyneoptera</taxon>
        <taxon>Dictyoptera</taxon>
        <taxon>Blattodea</taxon>
        <taxon>Blaberoidea</taxon>
        <taxon>Blaberidae</taxon>
        <taxon>Diplopterinae</taxon>
        <taxon>Diploptera</taxon>
    </lineage>
</organism>
<dbReference type="EMBL" id="JASPKZ010005306">
    <property type="protein sequence ID" value="KAJ9588782.1"/>
    <property type="molecule type" value="Genomic_DNA"/>
</dbReference>
<sequence length="69" mass="7967">WGARASIIALSLNSLLKRNNLLLIFTKDFNVLTEMPAWLPAVKELMCSLETTDVTKKDFEMKVMIFDKY</sequence>